<dbReference type="InterPro" id="IPR004045">
    <property type="entry name" value="Glutathione_S-Trfase_N"/>
</dbReference>
<evidence type="ECO:0000259" key="4">
    <source>
        <dbReference type="PROSITE" id="PS50404"/>
    </source>
</evidence>
<dbReference type="Pfam" id="PF13417">
    <property type="entry name" value="GST_N_3"/>
    <property type="match status" value="1"/>
</dbReference>
<dbReference type="CDD" id="cd00299">
    <property type="entry name" value="GST_C_family"/>
    <property type="match status" value="1"/>
</dbReference>
<dbReference type="Gene3D" id="3.40.30.10">
    <property type="entry name" value="Glutaredoxin"/>
    <property type="match status" value="1"/>
</dbReference>
<dbReference type="PANTHER" id="PTHR43900:SF3">
    <property type="entry name" value="GLUTATHIONE S-TRANSFERASE RHO"/>
    <property type="match status" value="1"/>
</dbReference>
<evidence type="ECO:0000259" key="5">
    <source>
        <dbReference type="PROSITE" id="PS50405"/>
    </source>
</evidence>
<reference evidence="6 7" key="1">
    <citation type="submission" date="2020-08" db="EMBL/GenBank/DDBJ databases">
        <title>Dyella sp. G9 isolated from forest soil.</title>
        <authorList>
            <person name="Fu J."/>
            <person name="Qiu L."/>
        </authorList>
    </citation>
    <scope>NUCLEOTIDE SEQUENCE [LARGE SCALE GENOMIC DNA]</scope>
    <source>
        <strain evidence="6 7">G9</strain>
    </source>
</reference>
<dbReference type="PROSITE" id="PS50404">
    <property type="entry name" value="GST_NTER"/>
    <property type="match status" value="1"/>
</dbReference>
<dbReference type="PANTHER" id="PTHR43900">
    <property type="entry name" value="GLUTATHIONE S-TRANSFERASE RHO"/>
    <property type="match status" value="1"/>
</dbReference>
<dbReference type="GO" id="GO:0004364">
    <property type="term" value="F:glutathione transferase activity"/>
    <property type="evidence" value="ECO:0007669"/>
    <property type="project" value="UniProtKB-EC"/>
</dbReference>
<sequence length="378" mass="41474">MNTQAATFELEMTRFIRAPREKVFEAFTDEAAMAVWHCPRGLYVQEVSADARVGGRYRIALAGKGGPAHGVSGTYQAIERPSFLAYTWSWDTTDGTPPRTTLIEVTLTDKDGGTQLHMRHTGFPDAAKRDDHYQGWTSVFNHLVDYLDPDGTAANIVVVGSEISPYVRAVRIALAEKGVAYTLNPERPHSPEVDAVHPFGRIPAMYDGPLEFYEARAILRYIDEAFDGPALFPVAGVTSRARAEQWYSVMDDYGYDAIIKRCALPYLFPATADKQPDRTIIDKALPDIVRVLDTLEAAYGGRDYLVGNAPCMADFLTAPLLYTLSKLPEGPAMLANYPNVQHAQAVMQARPSFIAAEPDLAGKAEASNVTPLRKASAA</sequence>
<dbReference type="RefSeq" id="WP_187056141.1">
    <property type="nucleotide sequence ID" value="NZ_CP060412.1"/>
</dbReference>
<dbReference type="Proteomes" id="UP000515873">
    <property type="component" value="Chromosome"/>
</dbReference>
<dbReference type="SUPFAM" id="SSF47616">
    <property type="entry name" value="GST C-terminal domain-like"/>
    <property type="match status" value="1"/>
</dbReference>
<keyword evidence="3" id="KW-0808">Transferase</keyword>
<name>A0A7G8Q1L1_9GAMM</name>
<feature type="domain" description="GST N-terminal" evidence="4">
    <location>
        <begin position="154"/>
        <end position="230"/>
    </location>
</feature>
<organism evidence="6 7">
    <name type="scientific">Dyella telluris</name>
    <dbReference type="NCBI Taxonomy" id="2763498"/>
    <lineage>
        <taxon>Bacteria</taxon>
        <taxon>Pseudomonadati</taxon>
        <taxon>Pseudomonadota</taxon>
        <taxon>Gammaproteobacteria</taxon>
        <taxon>Lysobacterales</taxon>
        <taxon>Rhodanobacteraceae</taxon>
        <taxon>Dyella</taxon>
    </lineage>
</organism>
<dbReference type="EC" id="2.5.1.18" evidence="2"/>
<dbReference type="PROSITE" id="PS50405">
    <property type="entry name" value="GST_CTER"/>
    <property type="match status" value="1"/>
</dbReference>
<keyword evidence="7" id="KW-1185">Reference proteome</keyword>
<feature type="domain" description="GST C-terminal" evidence="5">
    <location>
        <begin position="236"/>
        <end position="372"/>
    </location>
</feature>
<dbReference type="Pfam" id="PF00043">
    <property type="entry name" value="GST_C"/>
    <property type="match status" value="1"/>
</dbReference>
<dbReference type="GO" id="GO:0043295">
    <property type="term" value="F:glutathione binding"/>
    <property type="evidence" value="ECO:0007669"/>
    <property type="project" value="TreeGrafter"/>
</dbReference>
<protein>
    <recommendedName>
        <fullName evidence="2">glutathione transferase</fullName>
        <ecNumber evidence="2">2.5.1.18</ecNumber>
    </recommendedName>
</protein>
<dbReference type="SFLD" id="SFLDG00358">
    <property type="entry name" value="Main_(cytGST)"/>
    <property type="match status" value="1"/>
</dbReference>
<dbReference type="InterPro" id="IPR013538">
    <property type="entry name" value="ASHA1/2-like_C"/>
</dbReference>
<dbReference type="SUPFAM" id="SSF52833">
    <property type="entry name" value="Thioredoxin-like"/>
    <property type="match status" value="1"/>
</dbReference>
<evidence type="ECO:0000313" key="7">
    <source>
        <dbReference type="Proteomes" id="UP000515873"/>
    </source>
</evidence>
<evidence type="ECO:0000256" key="2">
    <source>
        <dbReference type="ARBA" id="ARBA00012452"/>
    </source>
</evidence>
<gene>
    <name evidence="6" type="ORF">H8F01_16465</name>
</gene>
<dbReference type="SUPFAM" id="SSF55961">
    <property type="entry name" value="Bet v1-like"/>
    <property type="match status" value="1"/>
</dbReference>
<dbReference type="InterPro" id="IPR023393">
    <property type="entry name" value="START-like_dom_sf"/>
</dbReference>
<dbReference type="GO" id="GO:0005737">
    <property type="term" value="C:cytoplasm"/>
    <property type="evidence" value="ECO:0007669"/>
    <property type="project" value="TreeGrafter"/>
</dbReference>
<dbReference type="SFLD" id="SFLDS00019">
    <property type="entry name" value="Glutathione_Transferase_(cytos"/>
    <property type="match status" value="1"/>
</dbReference>
<dbReference type="InterPro" id="IPR040079">
    <property type="entry name" value="Glutathione_S-Trfase"/>
</dbReference>
<evidence type="ECO:0000313" key="6">
    <source>
        <dbReference type="EMBL" id="QNK00669.1"/>
    </source>
</evidence>
<dbReference type="Gene3D" id="3.30.530.20">
    <property type="match status" value="1"/>
</dbReference>
<evidence type="ECO:0000256" key="1">
    <source>
        <dbReference type="ARBA" id="ARBA00006817"/>
    </source>
</evidence>
<dbReference type="Pfam" id="PF08327">
    <property type="entry name" value="AHSA1"/>
    <property type="match status" value="1"/>
</dbReference>
<dbReference type="InterPro" id="IPR010987">
    <property type="entry name" value="Glutathione-S-Trfase_C-like"/>
</dbReference>
<comment type="similarity">
    <text evidence="1">Belongs to the AHA1 family.</text>
</comment>
<dbReference type="InterPro" id="IPR036249">
    <property type="entry name" value="Thioredoxin-like_sf"/>
</dbReference>
<accession>A0A7G8Q1L1</accession>
<dbReference type="InterPro" id="IPR004046">
    <property type="entry name" value="GST_C"/>
</dbReference>
<dbReference type="CDD" id="cd07814">
    <property type="entry name" value="SRPBCC_CalC_Aha1-like"/>
    <property type="match status" value="1"/>
</dbReference>
<dbReference type="EMBL" id="CP060412">
    <property type="protein sequence ID" value="QNK00669.1"/>
    <property type="molecule type" value="Genomic_DNA"/>
</dbReference>
<proteinExistence type="inferred from homology"/>
<dbReference type="Gene3D" id="1.20.1050.10">
    <property type="match status" value="1"/>
</dbReference>
<evidence type="ECO:0000256" key="3">
    <source>
        <dbReference type="ARBA" id="ARBA00022679"/>
    </source>
</evidence>
<dbReference type="InterPro" id="IPR036282">
    <property type="entry name" value="Glutathione-S-Trfase_C_sf"/>
</dbReference>
<dbReference type="KEGG" id="dtl:H8F01_16465"/>
<dbReference type="AlphaFoldDB" id="A0A7G8Q1L1"/>